<evidence type="ECO:0000256" key="3">
    <source>
        <dbReference type="SAM" id="SignalP"/>
    </source>
</evidence>
<evidence type="ECO:0000313" key="5">
    <source>
        <dbReference type="Proteomes" id="UP001271769"/>
    </source>
</evidence>
<dbReference type="RefSeq" id="WP_320499284.1">
    <property type="nucleotide sequence ID" value="NZ_JAXCLX010000001.1"/>
</dbReference>
<proteinExistence type="inferred from homology"/>
<accession>A0ABU5DUM6</accession>
<feature type="chain" id="PRO_5045097059" evidence="3">
    <location>
        <begin position="27"/>
        <end position="253"/>
    </location>
</feature>
<dbReference type="PROSITE" id="PS00531">
    <property type="entry name" value="RNASE_T2_2"/>
    <property type="match status" value="1"/>
</dbReference>
<comment type="similarity">
    <text evidence="1 2">Belongs to the RNase T2 family.</text>
</comment>
<evidence type="ECO:0000313" key="4">
    <source>
        <dbReference type="EMBL" id="MDY0870913.1"/>
    </source>
</evidence>
<comment type="caution">
    <text evidence="4">The sequence shown here is derived from an EMBL/GenBank/DDBJ whole genome shotgun (WGS) entry which is preliminary data.</text>
</comment>
<evidence type="ECO:0000256" key="2">
    <source>
        <dbReference type="RuleBase" id="RU004328"/>
    </source>
</evidence>
<dbReference type="SUPFAM" id="SSF55895">
    <property type="entry name" value="Ribonuclease Rh-like"/>
    <property type="match status" value="1"/>
</dbReference>
<dbReference type="PROSITE" id="PS00530">
    <property type="entry name" value="RNASE_T2_1"/>
    <property type="match status" value="1"/>
</dbReference>
<keyword evidence="3" id="KW-0732">Signal</keyword>
<protein>
    <submittedName>
        <fullName evidence="4">Uncharacterized protein</fullName>
    </submittedName>
</protein>
<dbReference type="EMBL" id="JAXCLX010000001">
    <property type="protein sequence ID" value="MDY0870913.1"/>
    <property type="molecule type" value="Genomic_DNA"/>
</dbReference>
<name>A0ABU5DUM6_9PROT</name>
<reference evidence="4 5" key="1">
    <citation type="journal article" date="2013" name="Antonie Van Leeuwenhoek">
        <title>Dongia rigui sp. nov., isolated from freshwater of a large wetland in Korea.</title>
        <authorList>
            <person name="Baik K.S."/>
            <person name="Hwang Y.M."/>
            <person name="Choi J.S."/>
            <person name="Kwon J."/>
            <person name="Seong C.N."/>
        </authorList>
    </citation>
    <scope>NUCLEOTIDE SEQUENCE [LARGE SCALE GENOMIC DNA]</scope>
    <source>
        <strain evidence="4 5">04SU4-P</strain>
    </source>
</reference>
<feature type="signal peptide" evidence="3">
    <location>
        <begin position="1"/>
        <end position="26"/>
    </location>
</feature>
<keyword evidence="5" id="KW-1185">Reference proteome</keyword>
<dbReference type="Gene3D" id="3.90.730.10">
    <property type="entry name" value="Ribonuclease T2-like"/>
    <property type="match status" value="1"/>
</dbReference>
<dbReference type="InterPro" id="IPR036430">
    <property type="entry name" value="RNase_T2-like_sf"/>
</dbReference>
<gene>
    <name evidence="4" type="ORF">SMD31_03230</name>
</gene>
<dbReference type="InterPro" id="IPR018188">
    <property type="entry name" value="RNase_T2_His_AS_1"/>
</dbReference>
<evidence type="ECO:0000256" key="1">
    <source>
        <dbReference type="ARBA" id="ARBA00007469"/>
    </source>
</evidence>
<dbReference type="Pfam" id="PF00445">
    <property type="entry name" value="Ribonuclease_T2"/>
    <property type="match status" value="1"/>
</dbReference>
<dbReference type="PANTHER" id="PTHR11240">
    <property type="entry name" value="RIBONUCLEASE T2"/>
    <property type="match status" value="1"/>
</dbReference>
<organism evidence="4 5">
    <name type="scientific">Dongia rigui</name>
    <dbReference type="NCBI Taxonomy" id="940149"/>
    <lineage>
        <taxon>Bacteria</taxon>
        <taxon>Pseudomonadati</taxon>
        <taxon>Pseudomonadota</taxon>
        <taxon>Alphaproteobacteria</taxon>
        <taxon>Rhodospirillales</taxon>
        <taxon>Dongiaceae</taxon>
        <taxon>Dongia</taxon>
    </lineage>
</organism>
<sequence>MNGRAGQIVRAAVFFCALLMPLAARADAFAEEASYVLALSWQPGFCASDAGADKAQCAGDAAAQLTLHGLWPNADRNGDGRLDADDDYCLGADRARVMAADKRDWAKLPPVKLSADLGRRLAVVMPGVVSRLERHQWVKHGSCSGLGAERYFAAAVTLSETVRASRFAATLQAQAGKESSRRDLLQAFAAEFGKGSERALQLLCRKDAGYATLTEIRLRLTATAVEEPLSRASFDMARVAKGSCPARFSIERD</sequence>
<dbReference type="InterPro" id="IPR001568">
    <property type="entry name" value="RNase_T2-like"/>
</dbReference>
<dbReference type="InterPro" id="IPR033130">
    <property type="entry name" value="RNase_T2_His_AS_2"/>
</dbReference>
<dbReference type="Proteomes" id="UP001271769">
    <property type="component" value="Unassembled WGS sequence"/>
</dbReference>
<dbReference type="PANTHER" id="PTHR11240:SF22">
    <property type="entry name" value="RIBONUCLEASE T2"/>
    <property type="match status" value="1"/>
</dbReference>